<feature type="region of interest" description="Disordered" evidence="2">
    <location>
        <begin position="161"/>
        <end position="180"/>
    </location>
</feature>
<evidence type="ECO:0000313" key="7">
    <source>
        <dbReference type="Proteomes" id="UP001501447"/>
    </source>
</evidence>
<feature type="compositionally biased region" description="Polar residues" evidence="2">
    <location>
        <begin position="50"/>
        <end position="98"/>
    </location>
</feature>
<dbReference type="InterPro" id="IPR036505">
    <property type="entry name" value="Amidase/PGRP_sf"/>
</dbReference>
<feature type="compositionally biased region" description="Pro residues" evidence="2">
    <location>
        <begin position="231"/>
        <end position="247"/>
    </location>
</feature>
<feature type="compositionally biased region" description="Low complexity" evidence="2">
    <location>
        <begin position="320"/>
        <end position="335"/>
    </location>
</feature>
<evidence type="ECO:0000256" key="1">
    <source>
        <dbReference type="ARBA" id="ARBA00007553"/>
    </source>
</evidence>
<dbReference type="Pfam" id="PF01510">
    <property type="entry name" value="Amidase_2"/>
    <property type="match status" value="1"/>
</dbReference>
<reference evidence="7" key="1">
    <citation type="journal article" date="2019" name="Int. J. Syst. Evol. Microbiol.">
        <title>The Global Catalogue of Microorganisms (GCM) 10K type strain sequencing project: providing services to taxonomists for standard genome sequencing and annotation.</title>
        <authorList>
            <consortium name="The Broad Institute Genomics Platform"/>
            <consortium name="The Broad Institute Genome Sequencing Center for Infectious Disease"/>
            <person name="Wu L."/>
            <person name="Ma J."/>
        </authorList>
    </citation>
    <scope>NUCLEOTIDE SEQUENCE [LARGE SCALE GENOMIC DNA]</scope>
    <source>
        <strain evidence="7">JCM 16373</strain>
    </source>
</reference>
<dbReference type="SMART" id="SM00644">
    <property type="entry name" value="Ami_2"/>
    <property type="match status" value="1"/>
</dbReference>
<evidence type="ECO:0000256" key="3">
    <source>
        <dbReference type="SAM" id="SignalP"/>
    </source>
</evidence>
<protein>
    <recommendedName>
        <fullName evidence="8">N-acetylmuramoyl-L-alanine amidase</fullName>
    </recommendedName>
</protein>
<organism evidence="6 7">
    <name type="scientific">Streptomyces axinellae</name>
    <dbReference type="NCBI Taxonomy" id="552788"/>
    <lineage>
        <taxon>Bacteria</taxon>
        <taxon>Bacillati</taxon>
        <taxon>Actinomycetota</taxon>
        <taxon>Actinomycetes</taxon>
        <taxon>Kitasatosporales</taxon>
        <taxon>Streptomycetaceae</taxon>
        <taxon>Streptomyces</taxon>
    </lineage>
</organism>
<dbReference type="InterPro" id="IPR002502">
    <property type="entry name" value="Amidase_domain"/>
</dbReference>
<dbReference type="InterPro" id="IPR006619">
    <property type="entry name" value="PGRP_domain_met/bac"/>
</dbReference>
<comment type="similarity">
    <text evidence="1">Belongs to the N-acetylmuramoyl-L-alanine amidase 2 family.</text>
</comment>
<name>A0ABP6CJY7_9ACTN</name>
<feature type="region of interest" description="Disordered" evidence="2">
    <location>
        <begin position="38"/>
        <end position="120"/>
    </location>
</feature>
<dbReference type="PANTHER" id="PTHR11022:SF41">
    <property type="entry name" value="PEPTIDOGLYCAN-RECOGNITION PROTEIN LC-RELATED"/>
    <property type="match status" value="1"/>
</dbReference>
<dbReference type="EMBL" id="BAAARJ010000011">
    <property type="protein sequence ID" value="GAA2618559.1"/>
    <property type="molecule type" value="Genomic_DNA"/>
</dbReference>
<feature type="compositionally biased region" description="Low complexity" evidence="2">
    <location>
        <begin position="248"/>
        <end position="272"/>
    </location>
</feature>
<dbReference type="InterPro" id="IPR015510">
    <property type="entry name" value="PGRP"/>
</dbReference>
<keyword evidence="7" id="KW-1185">Reference proteome</keyword>
<gene>
    <name evidence="6" type="ORF">GCM10009863_35620</name>
</gene>
<evidence type="ECO:0008006" key="8">
    <source>
        <dbReference type="Google" id="ProtNLM"/>
    </source>
</evidence>
<feature type="compositionally biased region" description="Gly residues" evidence="2">
    <location>
        <begin position="289"/>
        <end position="299"/>
    </location>
</feature>
<feature type="signal peptide" evidence="3">
    <location>
        <begin position="1"/>
        <end position="32"/>
    </location>
</feature>
<evidence type="ECO:0000259" key="5">
    <source>
        <dbReference type="SMART" id="SM00701"/>
    </source>
</evidence>
<proteinExistence type="inferred from homology"/>
<feature type="region of interest" description="Disordered" evidence="2">
    <location>
        <begin position="227"/>
        <end position="359"/>
    </location>
</feature>
<accession>A0ABP6CJY7</accession>
<dbReference type="PANTHER" id="PTHR11022">
    <property type="entry name" value="PEPTIDOGLYCAN RECOGNITION PROTEIN"/>
    <property type="match status" value="1"/>
</dbReference>
<dbReference type="Proteomes" id="UP001501447">
    <property type="component" value="Unassembled WGS sequence"/>
</dbReference>
<comment type="caution">
    <text evidence="6">The sequence shown here is derived from an EMBL/GenBank/DDBJ whole genome shotgun (WGS) entry which is preliminary data.</text>
</comment>
<keyword evidence="3" id="KW-0732">Signal</keyword>
<feature type="domain" description="N-acetylmuramoyl-L-alanine amidase" evidence="4">
    <location>
        <begin position="395"/>
        <end position="555"/>
    </location>
</feature>
<evidence type="ECO:0000256" key="2">
    <source>
        <dbReference type="SAM" id="MobiDB-lite"/>
    </source>
</evidence>
<evidence type="ECO:0000313" key="6">
    <source>
        <dbReference type="EMBL" id="GAA2618559.1"/>
    </source>
</evidence>
<sequence>MTTIIGMRAKRATSISVVSAALLLPLVCVAPAAGAPGERASRAAEPESATRNNGQGAQGTQKSQSTQGVQSAQGSRSAEGSPGGQSAQGRVAGSTQSLPFGARPATRGAGEKDSGSREIGARSVRPYSLLGVVWEHVSDQLNGHIQVRTRDAATQRWTGWQELDSHPGDVPDEAAADGGAARGATAPLWVGQSDGVQARVALEGDSDGQQNAPGLASLLPAGLRLELIDPGPEPAWDPGPDSAPPSKSPSKAPSKPKGSAPAKSPAKGKGTPPKSPSKPKGGDPAKGHPAGGKTGSGGRGETDPEAGRAPEPGQAPDAETGTTSNTNSANNTGNAEDTGDTGNAEAPASAESARGGALPALSREATQTAYPAGRPYIGPRPRIVTRKGWGANEKLRESGLKYTKTVKVAFVHHTAMTNSYKCRQSPSIIRAMYRYHVKSSKWRDIGYNFLVDKCGTVYEGRAGGVAKPVMGAHTYGFNTNSTGIAVLGSYEKTKPPAAATRAVSRLAAWKLGLTGRNPKSKVWMTSGGGKFKKGKKVKLRTISGHRDGFTTECPGARLYGTLGATRTSAARMQGR</sequence>
<feature type="compositionally biased region" description="Basic and acidic residues" evidence="2">
    <location>
        <begin position="109"/>
        <end position="120"/>
    </location>
</feature>
<dbReference type="SMART" id="SM00701">
    <property type="entry name" value="PGRP"/>
    <property type="match status" value="1"/>
</dbReference>
<feature type="chain" id="PRO_5047161416" description="N-acetylmuramoyl-L-alanine amidase" evidence="3">
    <location>
        <begin position="33"/>
        <end position="575"/>
    </location>
</feature>
<dbReference type="Gene3D" id="3.40.80.10">
    <property type="entry name" value="Peptidoglycan recognition protein-like"/>
    <property type="match status" value="1"/>
</dbReference>
<dbReference type="CDD" id="cd06583">
    <property type="entry name" value="PGRP"/>
    <property type="match status" value="1"/>
</dbReference>
<dbReference type="SUPFAM" id="SSF55846">
    <property type="entry name" value="N-acetylmuramoyl-L-alanine amidase-like"/>
    <property type="match status" value="1"/>
</dbReference>
<evidence type="ECO:0000259" key="4">
    <source>
        <dbReference type="SMART" id="SM00644"/>
    </source>
</evidence>
<feature type="domain" description="Peptidoglycan recognition protein family" evidence="5">
    <location>
        <begin position="381"/>
        <end position="529"/>
    </location>
</feature>